<dbReference type="PROSITE" id="PS51257">
    <property type="entry name" value="PROKAR_LIPOPROTEIN"/>
    <property type="match status" value="1"/>
</dbReference>
<dbReference type="AlphaFoldDB" id="A0A4R6UGX9"/>
<dbReference type="InterPro" id="IPR014004">
    <property type="entry name" value="Transpt-assoc_nodulatn_dom_bac"/>
</dbReference>
<dbReference type="OrthoDB" id="9783990at2"/>
<comment type="caution">
    <text evidence="3">The sequence shown here is derived from an EMBL/GenBank/DDBJ whole genome shotgun (WGS) entry which is preliminary data.</text>
</comment>
<dbReference type="RefSeq" id="WP_133592175.1">
    <property type="nucleotide sequence ID" value="NZ_CP037953.1"/>
</dbReference>
<dbReference type="EMBL" id="SNYM01000015">
    <property type="protein sequence ID" value="TDQ46068.1"/>
    <property type="molecule type" value="Genomic_DNA"/>
</dbReference>
<evidence type="ECO:0000259" key="2">
    <source>
        <dbReference type="PROSITE" id="PS50914"/>
    </source>
</evidence>
<dbReference type="InterPro" id="IPR007055">
    <property type="entry name" value="BON_dom"/>
</dbReference>
<dbReference type="PANTHER" id="PTHR34606">
    <property type="entry name" value="BON DOMAIN-CONTAINING PROTEIN"/>
    <property type="match status" value="1"/>
</dbReference>
<feature type="domain" description="BON" evidence="2">
    <location>
        <begin position="122"/>
        <end position="189"/>
    </location>
</feature>
<protein>
    <submittedName>
        <fullName evidence="3">Osmotically-inducible protein OsmY</fullName>
    </submittedName>
</protein>
<sequence>MLARILALVVMVYLSTGCVGVAVVGAGAGAVMADDPRSFGTQIDDENIESRALRAIRDNNEISAQSHVEVVSYNRVVLVVGQTPAESYRTQIGQLVAEVPNVRKVYNEVKVTVPRSALTAMSDSTITSKIKSALLVESEFPSSNVKVVTENSEVFLMGLVTRKQAERATEIARTTNGVEKVVQIFEIQES</sequence>
<evidence type="ECO:0000313" key="3">
    <source>
        <dbReference type="EMBL" id="TDQ46068.1"/>
    </source>
</evidence>
<organism evidence="3 4">
    <name type="scientific">Permianibacter aggregans</name>
    <dbReference type="NCBI Taxonomy" id="1510150"/>
    <lineage>
        <taxon>Bacteria</taxon>
        <taxon>Pseudomonadati</taxon>
        <taxon>Pseudomonadota</taxon>
        <taxon>Gammaproteobacteria</taxon>
        <taxon>Pseudomonadales</taxon>
        <taxon>Pseudomonadaceae</taxon>
        <taxon>Permianibacter</taxon>
    </lineage>
</organism>
<keyword evidence="1" id="KW-0732">Signal</keyword>
<evidence type="ECO:0000313" key="4">
    <source>
        <dbReference type="Proteomes" id="UP000295375"/>
    </source>
</evidence>
<evidence type="ECO:0000256" key="1">
    <source>
        <dbReference type="ARBA" id="ARBA00022729"/>
    </source>
</evidence>
<proteinExistence type="predicted"/>
<feature type="domain" description="BON" evidence="2">
    <location>
        <begin position="44"/>
        <end position="113"/>
    </location>
</feature>
<dbReference type="PROSITE" id="PS50914">
    <property type="entry name" value="BON"/>
    <property type="match status" value="2"/>
</dbReference>
<dbReference type="Proteomes" id="UP000295375">
    <property type="component" value="Unassembled WGS sequence"/>
</dbReference>
<dbReference type="SMART" id="SM00749">
    <property type="entry name" value="BON"/>
    <property type="match status" value="2"/>
</dbReference>
<accession>A0A4R6UGX9</accession>
<dbReference type="InterPro" id="IPR051686">
    <property type="entry name" value="Lipoprotein_DolP"/>
</dbReference>
<name>A0A4R6UGX9_9GAMM</name>
<dbReference type="PANTHER" id="PTHR34606:SF4">
    <property type="entry name" value="OUTER MEMBRANE LIPOPROTEIN DOLP"/>
    <property type="match status" value="1"/>
</dbReference>
<gene>
    <name evidence="3" type="ORF">EV696_11562</name>
</gene>
<dbReference type="Pfam" id="PF04972">
    <property type="entry name" value="BON"/>
    <property type="match status" value="2"/>
</dbReference>
<reference evidence="3 4" key="1">
    <citation type="submission" date="2019-03" db="EMBL/GenBank/DDBJ databases">
        <title>Genomic Encyclopedia of Type Strains, Phase IV (KMG-IV): sequencing the most valuable type-strain genomes for metagenomic binning, comparative biology and taxonomic classification.</title>
        <authorList>
            <person name="Goeker M."/>
        </authorList>
    </citation>
    <scope>NUCLEOTIDE SEQUENCE [LARGE SCALE GENOMIC DNA]</scope>
    <source>
        <strain evidence="3 4">DSM 103792</strain>
    </source>
</reference>
<keyword evidence="4" id="KW-1185">Reference proteome</keyword>